<keyword evidence="7 9" id="KW-0539">Nucleus</keyword>
<dbReference type="GO" id="GO:0016592">
    <property type="term" value="C:mediator complex"/>
    <property type="evidence" value="ECO:0007669"/>
    <property type="project" value="InterPro"/>
</dbReference>
<comment type="similarity">
    <text evidence="2 9">Belongs to the Mediator complex subunit 10 family.</text>
</comment>
<dbReference type="WBParaSite" id="MCU_002702-RA">
    <property type="protein sequence ID" value="MCU_002702-RA"/>
    <property type="gene ID" value="MCU_002702"/>
</dbReference>
<gene>
    <name evidence="9" type="primary">MED10</name>
</gene>
<evidence type="ECO:0000256" key="10">
    <source>
        <dbReference type="SAM" id="MobiDB-lite"/>
    </source>
</evidence>
<comment type="subunit">
    <text evidence="9">Component of the Mediator complex.</text>
</comment>
<evidence type="ECO:0000256" key="2">
    <source>
        <dbReference type="ARBA" id="ARBA00005389"/>
    </source>
</evidence>
<evidence type="ECO:0000256" key="8">
    <source>
        <dbReference type="ARBA" id="ARBA00032004"/>
    </source>
</evidence>
<evidence type="ECO:0000256" key="6">
    <source>
        <dbReference type="ARBA" id="ARBA00023163"/>
    </source>
</evidence>
<sequence length="228" mass="25911">MPLIIYCISSMSFSGWLPSFPACHWIAERNGVGCVQIVQHVCALIRRHTTQPHHTTPQQLYTMSDRGKKFEILDEHIESVIDHCREAGIIVCDYQPGVAFHKKINDLVLKLQDVDRMQQDMQDVLVPIAVFSKIDAGQNPQIYSRECMERAIAHNEAVRGKLESLRRFRCLLMLELSKRFPGEMAKYRSMRDDPEPPQQSTPTNSNENLQAGGSSSDNGLEPIQPPVR</sequence>
<comment type="subcellular location">
    <subcellularLocation>
        <location evidence="1 9">Nucleus</location>
    </subcellularLocation>
</comment>
<name>A0A5K3ETZ6_MESCO</name>
<evidence type="ECO:0000256" key="9">
    <source>
        <dbReference type="RuleBase" id="RU364146"/>
    </source>
</evidence>
<keyword evidence="6 9" id="KW-0804">Transcription</keyword>
<reference evidence="11" key="1">
    <citation type="submission" date="2019-11" db="UniProtKB">
        <authorList>
            <consortium name="WormBaseParasite"/>
        </authorList>
    </citation>
    <scope>IDENTIFICATION</scope>
</reference>
<proteinExistence type="inferred from homology"/>
<dbReference type="GO" id="GO:0006357">
    <property type="term" value="P:regulation of transcription by RNA polymerase II"/>
    <property type="evidence" value="ECO:0007669"/>
    <property type="project" value="InterPro"/>
</dbReference>
<dbReference type="GO" id="GO:0003712">
    <property type="term" value="F:transcription coregulator activity"/>
    <property type="evidence" value="ECO:0007669"/>
    <property type="project" value="InterPro"/>
</dbReference>
<dbReference type="PANTHER" id="PTHR13345:SF13">
    <property type="entry name" value="MEDIATOR OF RNA POLYMERASE II TRANSCRIPTION SUBUNIT 10"/>
    <property type="match status" value="1"/>
</dbReference>
<keyword evidence="5 9" id="KW-0010">Activator</keyword>
<keyword evidence="4 9" id="KW-0805">Transcription regulation</keyword>
<organism evidence="11">
    <name type="scientific">Mesocestoides corti</name>
    <name type="common">Flatworm</name>
    <dbReference type="NCBI Taxonomy" id="53468"/>
    <lineage>
        <taxon>Eukaryota</taxon>
        <taxon>Metazoa</taxon>
        <taxon>Spiralia</taxon>
        <taxon>Lophotrochozoa</taxon>
        <taxon>Platyhelminthes</taxon>
        <taxon>Cestoda</taxon>
        <taxon>Eucestoda</taxon>
        <taxon>Cyclophyllidea</taxon>
        <taxon>Mesocestoididae</taxon>
        <taxon>Mesocestoides</taxon>
    </lineage>
</organism>
<accession>A0A5K3ETZ6</accession>
<evidence type="ECO:0000256" key="4">
    <source>
        <dbReference type="ARBA" id="ARBA00023015"/>
    </source>
</evidence>
<evidence type="ECO:0000256" key="1">
    <source>
        <dbReference type="ARBA" id="ARBA00004123"/>
    </source>
</evidence>
<evidence type="ECO:0000256" key="3">
    <source>
        <dbReference type="ARBA" id="ARBA00019617"/>
    </source>
</evidence>
<dbReference type="InterPro" id="IPR019145">
    <property type="entry name" value="Mediator_Med10"/>
</dbReference>
<comment type="function">
    <text evidence="9">Component of the Mediator complex, a coactivator involved in the regulated transcription of nearly all RNA polymerase II-dependent genes. Mediator functions as a bridge to convey information from gene-specific regulatory proteins to the basal RNA polymerase II transcription machinery. Mediator is recruited to promoters by direct interactions with regulatory proteins and serves as a scaffold for the assembly of a functional preinitiation complex with RNA polymerase II and the general transcription factors.</text>
</comment>
<protein>
    <recommendedName>
        <fullName evidence="3 9">Mediator of RNA polymerase II transcription subunit 10</fullName>
    </recommendedName>
    <alternativeName>
        <fullName evidence="8 9">Mediator complex subunit 10</fullName>
    </alternativeName>
</protein>
<evidence type="ECO:0000256" key="5">
    <source>
        <dbReference type="ARBA" id="ARBA00023159"/>
    </source>
</evidence>
<feature type="region of interest" description="Disordered" evidence="10">
    <location>
        <begin position="187"/>
        <end position="228"/>
    </location>
</feature>
<feature type="compositionally biased region" description="Polar residues" evidence="10">
    <location>
        <begin position="198"/>
        <end position="218"/>
    </location>
</feature>
<evidence type="ECO:0000313" key="11">
    <source>
        <dbReference type="WBParaSite" id="MCU_002702-RA"/>
    </source>
</evidence>
<evidence type="ECO:0000256" key="7">
    <source>
        <dbReference type="ARBA" id="ARBA00023242"/>
    </source>
</evidence>
<dbReference type="Pfam" id="PF09748">
    <property type="entry name" value="Med10"/>
    <property type="match status" value="1"/>
</dbReference>
<dbReference type="AlphaFoldDB" id="A0A5K3ETZ6"/>
<dbReference type="PANTHER" id="PTHR13345">
    <property type="entry name" value="MEDIATOR OF RNA POLYMERASE II TRANSCRIPTION SUBUNIT 10"/>
    <property type="match status" value="1"/>
</dbReference>